<dbReference type="AlphaFoldDB" id="A0A2T7NG95"/>
<protein>
    <recommendedName>
        <fullName evidence="12">Galactose-1-phosphate uridylyltransferase</fullName>
        <ecNumber evidence="12">2.7.7.12</ecNumber>
    </recommendedName>
</protein>
<organism evidence="16 17">
    <name type="scientific">Pomacea canaliculata</name>
    <name type="common">Golden apple snail</name>
    <dbReference type="NCBI Taxonomy" id="400727"/>
    <lineage>
        <taxon>Eukaryota</taxon>
        <taxon>Metazoa</taxon>
        <taxon>Spiralia</taxon>
        <taxon>Lophotrochozoa</taxon>
        <taxon>Mollusca</taxon>
        <taxon>Gastropoda</taxon>
        <taxon>Caenogastropoda</taxon>
        <taxon>Architaenioglossa</taxon>
        <taxon>Ampullarioidea</taxon>
        <taxon>Ampullariidae</taxon>
        <taxon>Pomacea</taxon>
    </lineage>
</organism>
<evidence type="ECO:0000313" key="16">
    <source>
        <dbReference type="EMBL" id="PVD20175.1"/>
    </source>
</evidence>
<comment type="cofactor">
    <cofactor evidence="2">
        <name>Zn(2+)</name>
        <dbReference type="ChEBI" id="CHEBI:29105"/>
    </cofactor>
</comment>
<dbReference type="STRING" id="400727.A0A2T7NG95"/>
<dbReference type="UniPathway" id="UPA00214"/>
<reference evidence="16 17" key="1">
    <citation type="submission" date="2018-04" db="EMBL/GenBank/DDBJ databases">
        <title>The genome of golden apple snail Pomacea canaliculata provides insight into stress tolerance and invasive adaptation.</title>
        <authorList>
            <person name="Liu C."/>
            <person name="Liu B."/>
            <person name="Ren Y."/>
            <person name="Zhang Y."/>
            <person name="Wang H."/>
            <person name="Li S."/>
            <person name="Jiang F."/>
            <person name="Yin L."/>
            <person name="Zhang G."/>
            <person name="Qian W."/>
            <person name="Fan W."/>
        </authorList>
    </citation>
    <scope>NUCLEOTIDE SEQUENCE [LARGE SCALE GENOMIC DNA]</scope>
    <source>
        <strain evidence="16">SZHN2017</strain>
        <tissue evidence="16">Muscle</tissue>
    </source>
</reference>
<evidence type="ECO:0000256" key="11">
    <source>
        <dbReference type="PIRSR" id="PIRSR000808-1"/>
    </source>
</evidence>
<dbReference type="PANTHER" id="PTHR11943">
    <property type="entry name" value="GALACTOSE-1-PHOSPHATE URIDYLYLTRANSFERASE"/>
    <property type="match status" value="1"/>
</dbReference>
<dbReference type="InterPro" id="IPR005850">
    <property type="entry name" value="GalP_Utransf_C"/>
</dbReference>
<accession>A0A2T7NG95</accession>
<evidence type="ECO:0000256" key="8">
    <source>
        <dbReference type="ARBA" id="ARBA00022833"/>
    </source>
</evidence>
<keyword evidence="8" id="KW-0862">Zinc</keyword>
<dbReference type="PANTHER" id="PTHR11943:SF1">
    <property type="entry name" value="GALACTOSE-1-PHOSPHATE URIDYLYLTRANSFERASE"/>
    <property type="match status" value="1"/>
</dbReference>
<keyword evidence="6 12" id="KW-0548">Nucleotidyltransferase</keyword>
<dbReference type="InterPro" id="IPR036265">
    <property type="entry name" value="HIT-like_sf"/>
</dbReference>
<evidence type="ECO:0000313" key="17">
    <source>
        <dbReference type="Proteomes" id="UP000245119"/>
    </source>
</evidence>
<dbReference type="GO" id="GO:0033499">
    <property type="term" value="P:galactose catabolic process via UDP-galactose, Leloir pathway"/>
    <property type="evidence" value="ECO:0007669"/>
    <property type="project" value="TreeGrafter"/>
</dbReference>
<evidence type="ECO:0000256" key="6">
    <source>
        <dbReference type="ARBA" id="ARBA00022695"/>
    </source>
</evidence>
<evidence type="ECO:0000256" key="13">
    <source>
        <dbReference type="SAM" id="MobiDB-lite"/>
    </source>
</evidence>
<keyword evidence="5 12" id="KW-0808">Transferase</keyword>
<evidence type="ECO:0000256" key="1">
    <source>
        <dbReference type="ARBA" id="ARBA00001107"/>
    </source>
</evidence>
<evidence type="ECO:0000256" key="7">
    <source>
        <dbReference type="ARBA" id="ARBA00022723"/>
    </source>
</evidence>
<feature type="domain" description="Galactose-1-phosphate uridyl transferase C-terminal" evidence="15">
    <location>
        <begin position="187"/>
        <end position="260"/>
    </location>
</feature>
<feature type="domain" description="Galactose-1-phosphate uridyl transferase N-terminal" evidence="14">
    <location>
        <begin position="12"/>
        <end position="180"/>
    </location>
</feature>
<gene>
    <name evidence="16" type="ORF">C0Q70_20670</name>
</gene>
<evidence type="ECO:0000256" key="2">
    <source>
        <dbReference type="ARBA" id="ARBA00001947"/>
    </source>
</evidence>
<dbReference type="InterPro" id="IPR001937">
    <property type="entry name" value="GalP_UDPtransf1"/>
</dbReference>
<keyword evidence="17" id="KW-1185">Reference proteome</keyword>
<comment type="similarity">
    <text evidence="4 12">Belongs to the galactose-1-phosphate uridylyltransferase type 1 family.</text>
</comment>
<evidence type="ECO:0000256" key="3">
    <source>
        <dbReference type="ARBA" id="ARBA00004947"/>
    </source>
</evidence>
<dbReference type="OrthoDB" id="418412at2759"/>
<evidence type="ECO:0000256" key="5">
    <source>
        <dbReference type="ARBA" id="ARBA00022679"/>
    </source>
</evidence>
<dbReference type="GO" id="GO:0008270">
    <property type="term" value="F:zinc ion binding"/>
    <property type="evidence" value="ECO:0007669"/>
    <property type="project" value="InterPro"/>
</dbReference>
<comment type="catalytic activity">
    <reaction evidence="1 12">
        <text>alpha-D-galactose 1-phosphate + UDP-alpha-D-glucose = alpha-D-glucose 1-phosphate + UDP-alpha-D-galactose</text>
        <dbReference type="Rhea" id="RHEA:13989"/>
        <dbReference type="ChEBI" id="CHEBI:58336"/>
        <dbReference type="ChEBI" id="CHEBI:58601"/>
        <dbReference type="ChEBI" id="CHEBI:58885"/>
        <dbReference type="ChEBI" id="CHEBI:66914"/>
        <dbReference type="EC" id="2.7.7.12"/>
    </reaction>
</comment>
<dbReference type="NCBIfam" id="TIGR00209">
    <property type="entry name" value="galT_1"/>
    <property type="match status" value="1"/>
</dbReference>
<evidence type="ECO:0000259" key="14">
    <source>
        <dbReference type="Pfam" id="PF01087"/>
    </source>
</evidence>
<dbReference type="Gene3D" id="3.30.428.10">
    <property type="entry name" value="HIT-like"/>
    <property type="match status" value="2"/>
</dbReference>
<comment type="pathway">
    <text evidence="3 12">Carbohydrate metabolism; galactose metabolism.</text>
</comment>
<dbReference type="InterPro" id="IPR005849">
    <property type="entry name" value="GalP_Utransf_N"/>
</dbReference>
<keyword evidence="7 12" id="KW-0479">Metal-binding</keyword>
<name>A0A2T7NG95_POMCA</name>
<dbReference type="Pfam" id="PF01087">
    <property type="entry name" value="GalP_UDP_transf"/>
    <property type="match status" value="1"/>
</dbReference>
<evidence type="ECO:0000256" key="12">
    <source>
        <dbReference type="RuleBase" id="RU000506"/>
    </source>
</evidence>
<proteinExistence type="inferred from homology"/>
<dbReference type="Pfam" id="PF02744">
    <property type="entry name" value="GalP_UDP_tr_C"/>
    <property type="match status" value="1"/>
</dbReference>
<evidence type="ECO:0000259" key="15">
    <source>
        <dbReference type="Pfam" id="PF02744"/>
    </source>
</evidence>
<sequence length="300" mass="34733">MPCYEEASFIQEHPHIRFNPLKDDWVLVSPHRAKRPWQGQVEKKEEETIPRFDPKNPLCPGATRAGSKVNPDYKGTFLFTNDFPAILEDTPAPAVSDDPLFQSAAAQGTCKVMCFHPWSDITLPLMEIKDIKAVVDAWADLNADLGQKYAWVQIFENRGSIMGCSNPHPHCQVWASSFIPNEPAVKQKSQKAYFEKYKKPLLIDYLQKELQKKERIVLETKHWVWLVPYWATWPYETMLLPRRHVLRLQDLTHEERERFSSNNEEAADKIGIAAKGYEFKTNSRQLENNICQSSSNEEPY</sequence>
<evidence type="ECO:0000256" key="4">
    <source>
        <dbReference type="ARBA" id="ARBA00010951"/>
    </source>
</evidence>
<comment type="caution">
    <text evidence="16">The sequence shown here is derived from an EMBL/GenBank/DDBJ whole genome shotgun (WGS) entry which is preliminary data.</text>
</comment>
<evidence type="ECO:0000256" key="10">
    <source>
        <dbReference type="ARBA" id="ARBA00023277"/>
    </source>
</evidence>
<dbReference type="GO" id="GO:0005737">
    <property type="term" value="C:cytoplasm"/>
    <property type="evidence" value="ECO:0007669"/>
    <property type="project" value="TreeGrafter"/>
</dbReference>
<dbReference type="GO" id="GO:0008108">
    <property type="term" value="F:UDP-glucose:hexose-1-phosphate uridylyltransferase activity"/>
    <property type="evidence" value="ECO:0007669"/>
    <property type="project" value="UniProtKB-EC"/>
</dbReference>
<dbReference type="PIRSF" id="PIRSF000808">
    <property type="entry name" value="GalT"/>
    <property type="match status" value="1"/>
</dbReference>
<dbReference type="EMBL" id="PZQS01000013">
    <property type="protein sequence ID" value="PVD20175.1"/>
    <property type="molecule type" value="Genomic_DNA"/>
</dbReference>
<dbReference type="EC" id="2.7.7.12" evidence="12"/>
<keyword evidence="9 12" id="KW-0299">Galactose metabolism</keyword>
<feature type="compositionally biased region" description="Basic and acidic residues" evidence="13">
    <location>
        <begin position="41"/>
        <end position="54"/>
    </location>
</feature>
<dbReference type="InterPro" id="IPR019779">
    <property type="entry name" value="GalP_UDPtransf1_His-AS"/>
</dbReference>
<dbReference type="FunFam" id="3.30.428.10:FF:000002">
    <property type="entry name" value="Galactose-1-phosphate uridylyltransferase"/>
    <property type="match status" value="1"/>
</dbReference>
<dbReference type="Proteomes" id="UP000245119">
    <property type="component" value="Linkage Group LG13"/>
</dbReference>
<dbReference type="PROSITE" id="PS00117">
    <property type="entry name" value="GAL_P_UDP_TRANSF_I"/>
    <property type="match status" value="1"/>
</dbReference>
<feature type="region of interest" description="Disordered" evidence="13">
    <location>
        <begin position="37"/>
        <end position="57"/>
    </location>
</feature>
<dbReference type="SUPFAM" id="SSF54197">
    <property type="entry name" value="HIT-like"/>
    <property type="match status" value="2"/>
</dbReference>
<keyword evidence="10 12" id="KW-0119">Carbohydrate metabolism</keyword>
<feature type="active site" description="Tele-UMP-histidine intermediate" evidence="11">
    <location>
        <position position="170"/>
    </location>
</feature>
<evidence type="ECO:0000256" key="9">
    <source>
        <dbReference type="ARBA" id="ARBA00023144"/>
    </source>
</evidence>